<name>A0A9N9EYQ5_9GLOM</name>
<reference evidence="1" key="1">
    <citation type="submission" date="2021-06" db="EMBL/GenBank/DDBJ databases">
        <authorList>
            <person name="Kallberg Y."/>
            <person name="Tangrot J."/>
            <person name="Rosling A."/>
        </authorList>
    </citation>
    <scope>NUCLEOTIDE SEQUENCE</scope>
    <source>
        <strain evidence="1">IN212</strain>
    </source>
</reference>
<dbReference type="AlphaFoldDB" id="A0A9N9EYQ5"/>
<accession>A0A9N9EYQ5</accession>
<protein>
    <submittedName>
        <fullName evidence="1">1830_t:CDS:1</fullName>
    </submittedName>
</protein>
<sequence>MFDNMDTWEYLMNQINNNNKQQGYAATTQKAVERAFKANNILVMCRSVAIDNIVSGSLPQQPYLQQSWALLLQQVL</sequence>
<dbReference type="EMBL" id="CAJVPZ010001722">
    <property type="protein sequence ID" value="CAG8498295.1"/>
    <property type="molecule type" value="Genomic_DNA"/>
</dbReference>
<gene>
    <name evidence="1" type="ORF">RFULGI_LOCUS2314</name>
</gene>
<dbReference type="Proteomes" id="UP000789396">
    <property type="component" value="Unassembled WGS sequence"/>
</dbReference>
<evidence type="ECO:0000313" key="2">
    <source>
        <dbReference type="Proteomes" id="UP000789396"/>
    </source>
</evidence>
<comment type="caution">
    <text evidence="1">The sequence shown here is derived from an EMBL/GenBank/DDBJ whole genome shotgun (WGS) entry which is preliminary data.</text>
</comment>
<keyword evidence="2" id="KW-1185">Reference proteome</keyword>
<proteinExistence type="predicted"/>
<organism evidence="1 2">
    <name type="scientific">Racocetra fulgida</name>
    <dbReference type="NCBI Taxonomy" id="60492"/>
    <lineage>
        <taxon>Eukaryota</taxon>
        <taxon>Fungi</taxon>
        <taxon>Fungi incertae sedis</taxon>
        <taxon>Mucoromycota</taxon>
        <taxon>Glomeromycotina</taxon>
        <taxon>Glomeromycetes</taxon>
        <taxon>Diversisporales</taxon>
        <taxon>Gigasporaceae</taxon>
        <taxon>Racocetra</taxon>
    </lineage>
</organism>
<evidence type="ECO:0000313" key="1">
    <source>
        <dbReference type="EMBL" id="CAG8498295.1"/>
    </source>
</evidence>